<dbReference type="RefSeq" id="WP_248936178.1">
    <property type="nucleotide sequence ID" value="NZ_JAKILF010000004.1"/>
</dbReference>
<dbReference type="SUPFAM" id="SSF54897">
    <property type="entry name" value="Protease propeptides/inhibitors"/>
    <property type="match status" value="1"/>
</dbReference>
<feature type="active site" description="Charge relay system" evidence="5">
    <location>
        <position position="193"/>
    </location>
</feature>
<evidence type="ECO:0000256" key="4">
    <source>
        <dbReference type="ARBA" id="ARBA00022825"/>
    </source>
</evidence>
<reference evidence="12" key="1">
    <citation type="journal article" date="2019" name="Int. J. Syst. Evol. Microbiol.">
        <title>The Global Catalogue of Microorganisms (GCM) 10K type strain sequencing project: providing services to taxonomists for standard genome sequencing and annotation.</title>
        <authorList>
            <consortium name="The Broad Institute Genomics Platform"/>
            <consortium name="The Broad Institute Genome Sequencing Center for Infectious Disease"/>
            <person name="Wu L."/>
            <person name="Ma J."/>
        </authorList>
    </citation>
    <scope>NUCLEOTIDE SEQUENCE [LARGE SCALE GENOMIC DNA]</scope>
    <source>
        <strain evidence="12">KCTC 52277</strain>
    </source>
</reference>
<dbReference type="InterPro" id="IPR023827">
    <property type="entry name" value="Peptidase_S8_Asp-AS"/>
</dbReference>
<dbReference type="Pfam" id="PF00082">
    <property type="entry name" value="Peptidase_S8"/>
    <property type="match status" value="1"/>
</dbReference>
<dbReference type="PROSITE" id="PS00136">
    <property type="entry name" value="SUBTILASE_ASP"/>
    <property type="match status" value="1"/>
</dbReference>
<proteinExistence type="inferred from homology"/>
<comment type="caution">
    <text evidence="11">The sequence shown here is derived from an EMBL/GenBank/DDBJ whole genome shotgun (WGS) entry which is preliminary data.</text>
</comment>
<evidence type="ECO:0000256" key="2">
    <source>
        <dbReference type="ARBA" id="ARBA00022670"/>
    </source>
</evidence>
<feature type="signal peptide" evidence="7">
    <location>
        <begin position="1"/>
        <end position="21"/>
    </location>
</feature>
<feature type="domain" description="Inhibitor I9" evidence="10">
    <location>
        <begin position="39"/>
        <end position="116"/>
    </location>
</feature>
<feature type="active site" description="Charge relay system" evidence="5">
    <location>
        <position position="345"/>
    </location>
</feature>
<keyword evidence="7" id="KW-0732">Signal</keyword>
<evidence type="ECO:0000259" key="8">
    <source>
        <dbReference type="Pfam" id="PF00082"/>
    </source>
</evidence>
<dbReference type="InterPro" id="IPR022398">
    <property type="entry name" value="Peptidase_S8_His-AS"/>
</dbReference>
<dbReference type="InterPro" id="IPR037045">
    <property type="entry name" value="S8pro/Inhibitor_I9_sf"/>
</dbReference>
<dbReference type="EC" id="3.4.-.-" evidence="11"/>
<dbReference type="PROSITE" id="PS00137">
    <property type="entry name" value="SUBTILASE_HIS"/>
    <property type="match status" value="1"/>
</dbReference>
<keyword evidence="12" id="KW-1185">Reference proteome</keyword>
<dbReference type="Gene3D" id="2.60.120.380">
    <property type="match status" value="2"/>
</dbReference>
<feature type="domain" description="Peptidase C-terminal archaeal/bacterial" evidence="9">
    <location>
        <begin position="435"/>
        <end position="501"/>
    </location>
</feature>
<dbReference type="EMBL" id="JBHRTD010000017">
    <property type="protein sequence ID" value="MFC3139664.1"/>
    <property type="molecule type" value="Genomic_DNA"/>
</dbReference>
<feature type="chain" id="PRO_5045849489" evidence="7">
    <location>
        <begin position="22"/>
        <end position="626"/>
    </location>
</feature>
<dbReference type="PRINTS" id="PR00723">
    <property type="entry name" value="SUBTILISIN"/>
</dbReference>
<evidence type="ECO:0000256" key="3">
    <source>
        <dbReference type="ARBA" id="ARBA00022801"/>
    </source>
</evidence>
<organism evidence="11 12">
    <name type="scientific">Shewanella submarina</name>
    <dbReference type="NCBI Taxonomy" id="2016376"/>
    <lineage>
        <taxon>Bacteria</taxon>
        <taxon>Pseudomonadati</taxon>
        <taxon>Pseudomonadota</taxon>
        <taxon>Gammaproteobacteria</taxon>
        <taxon>Alteromonadales</taxon>
        <taxon>Shewanellaceae</taxon>
        <taxon>Shewanella</taxon>
    </lineage>
</organism>
<evidence type="ECO:0000259" key="10">
    <source>
        <dbReference type="Pfam" id="PF05922"/>
    </source>
</evidence>
<evidence type="ECO:0000256" key="6">
    <source>
        <dbReference type="RuleBase" id="RU003355"/>
    </source>
</evidence>
<evidence type="ECO:0000259" key="9">
    <source>
        <dbReference type="Pfam" id="PF04151"/>
    </source>
</evidence>
<name>A0ABV7GDR7_9GAMM</name>
<gene>
    <name evidence="11" type="ORF">ACFOE0_15955</name>
</gene>
<dbReference type="InterPro" id="IPR010259">
    <property type="entry name" value="S8pro/Inhibitor_I9"/>
</dbReference>
<dbReference type="InterPro" id="IPR000209">
    <property type="entry name" value="Peptidase_S8/S53_dom"/>
</dbReference>
<evidence type="ECO:0000256" key="1">
    <source>
        <dbReference type="ARBA" id="ARBA00011073"/>
    </source>
</evidence>
<dbReference type="Proteomes" id="UP001595621">
    <property type="component" value="Unassembled WGS sequence"/>
</dbReference>
<evidence type="ECO:0000313" key="12">
    <source>
        <dbReference type="Proteomes" id="UP001595621"/>
    </source>
</evidence>
<dbReference type="InterPro" id="IPR050131">
    <property type="entry name" value="Peptidase_S8_subtilisin-like"/>
</dbReference>
<keyword evidence="3 5" id="KW-0378">Hydrolase</keyword>
<dbReference type="PANTHER" id="PTHR43806:SF11">
    <property type="entry name" value="CEREVISIN-RELATED"/>
    <property type="match status" value="1"/>
</dbReference>
<dbReference type="InterPro" id="IPR036852">
    <property type="entry name" value="Peptidase_S8/S53_dom_sf"/>
</dbReference>
<keyword evidence="4 5" id="KW-0720">Serine protease</keyword>
<dbReference type="PANTHER" id="PTHR43806">
    <property type="entry name" value="PEPTIDASE S8"/>
    <property type="match status" value="1"/>
</dbReference>
<dbReference type="GO" id="GO:0016787">
    <property type="term" value="F:hydrolase activity"/>
    <property type="evidence" value="ECO:0007669"/>
    <property type="project" value="UniProtKB-KW"/>
</dbReference>
<dbReference type="Gene3D" id="3.40.50.200">
    <property type="entry name" value="Peptidase S8/S53 domain"/>
    <property type="match status" value="1"/>
</dbReference>
<keyword evidence="2 5" id="KW-0645">Protease</keyword>
<feature type="domain" description="Peptidase C-terminal archaeal/bacterial" evidence="9">
    <location>
        <begin position="547"/>
        <end position="613"/>
    </location>
</feature>
<accession>A0ABV7GDR7</accession>
<sequence length="626" mass="64698">MYNKKIIAASVATLFLPCVQAAQVSIEQEVQAKLIPDNYIVVFKTPTVLSLNTPMAVQDFATQQGAMLENQYSVQVKRHFGDVLNGVLVKANKAQLKALKKNPNVKYVEQDQMVTIAPLAAGDQSGATWGLDRVDQRDLPLDNNYHYDYDGTGVTAYVVDTGVRNSHADFGGRATSGYDFVDNDSDASDCNGHGTHVAGTIGGSTWGVAKNVDIVGVRVLDCQGSGSYSGVIDGINWVKNNASGPSVANMSLGGGASQAVDDAVNAAVAAGVTFVVAAGNDNSNACNYSPARAADAITVGSTANNDARSSFSNYGSCLDIYAPGSSITSTWHTSNSATNTISGTSMAAPHVAGAAALLLDQTPGLTPAQVVSTLTSRASDGKVSDAKTGSPNKLLYTLEGDGGGCTTDCPPGNGNELTNGQGVAVSGGSGSETGYFISVPADATNLSVTLAGGSGDGDLYVRYGAEPTTSTWDCRPYRSGNNETCDFSNPAAGDWYVMVRGYTSYSGATLTGTYTVGGGGGGCTADNCLENGVPETNLSGARGSQTFYTIDVPAGMTLTVQSSGGSGDADMYVKASSEPTTSDWDCRPYRYGNNETCNLTNGSATTYHIMLRGYSSYSGLTLEASY</sequence>
<dbReference type="InterPro" id="IPR015500">
    <property type="entry name" value="Peptidase_S8_subtilisin-rel"/>
</dbReference>
<feature type="active site" description="Charge relay system" evidence="5">
    <location>
        <position position="160"/>
    </location>
</feature>
<dbReference type="InterPro" id="IPR023828">
    <property type="entry name" value="Peptidase_S8_Ser-AS"/>
</dbReference>
<dbReference type="Pfam" id="PF05922">
    <property type="entry name" value="Inhibitor_I9"/>
    <property type="match status" value="1"/>
</dbReference>
<dbReference type="Gene3D" id="3.30.70.80">
    <property type="entry name" value="Peptidase S8 propeptide/proteinase inhibitor I9"/>
    <property type="match status" value="1"/>
</dbReference>
<dbReference type="PROSITE" id="PS51892">
    <property type="entry name" value="SUBTILASE"/>
    <property type="match status" value="1"/>
</dbReference>
<dbReference type="Pfam" id="PF04151">
    <property type="entry name" value="PPC"/>
    <property type="match status" value="2"/>
</dbReference>
<dbReference type="PROSITE" id="PS00138">
    <property type="entry name" value="SUBTILASE_SER"/>
    <property type="match status" value="1"/>
</dbReference>
<protein>
    <submittedName>
        <fullName evidence="11">S8 family peptidase</fullName>
        <ecNumber evidence="11">3.4.-.-</ecNumber>
    </submittedName>
</protein>
<evidence type="ECO:0000256" key="5">
    <source>
        <dbReference type="PROSITE-ProRule" id="PRU01240"/>
    </source>
</evidence>
<dbReference type="CDD" id="cd04077">
    <property type="entry name" value="Peptidases_S8_PCSK9_ProteinaseK_like"/>
    <property type="match status" value="1"/>
</dbReference>
<dbReference type="InterPro" id="IPR034193">
    <property type="entry name" value="PCSK9_ProteinaseK-like"/>
</dbReference>
<comment type="similarity">
    <text evidence="1 5 6">Belongs to the peptidase S8 family.</text>
</comment>
<dbReference type="InterPro" id="IPR007280">
    <property type="entry name" value="Peptidase_C_arc/bac"/>
</dbReference>
<dbReference type="SUPFAM" id="SSF52743">
    <property type="entry name" value="Subtilisin-like"/>
    <property type="match status" value="1"/>
</dbReference>
<evidence type="ECO:0000313" key="11">
    <source>
        <dbReference type="EMBL" id="MFC3139664.1"/>
    </source>
</evidence>
<evidence type="ECO:0000256" key="7">
    <source>
        <dbReference type="SAM" id="SignalP"/>
    </source>
</evidence>
<feature type="domain" description="Peptidase S8/S53" evidence="8">
    <location>
        <begin position="151"/>
        <end position="381"/>
    </location>
</feature>